<proteinExistence type="predicted"/>
<dbReference type="PANTHER" id="PTHR43135">
    <property type="entry name" value="ALPHA-D-RIBOSE 1-METHYLPHOSPHONATE 5-TRIPHOSPHATE DIPHOSPHATASE"/>
    <property type="match status" value="1"/>
</dbReference>
<sequence length="391" mass="42286">MTYADNRVPSGSALTVLKNARLVLADEVVSGHIAFSESGIVSVDQGSAPQAGVDLEGDYLLPGLVDIHTDHFEKHVFPRAHVRWDPLRAAMAHDAQIIGSGITTVFDSLCVGATIKNPERREILAPMIDALETLQAGGMLKSEHLVHLRCEITDGETTRLTEENIGKDIVRMVSVMEHLPGRRQSKDVEAYIHRRMADTGETRAVAERETQELLNFSDEISSKVRPAVVALAHAHKLPLLSHDDTELEHIDEALGEGISVSEFPCTLEAARKAKNHAMHVVGGAPNVIRGGSQSGNIAVSALLAEDLVDILASDYVPRSLLDCAFLVGLDDAFHADLPAAIRMVSKTPAEVAGLSDRGEIAEGKRADLLHVGVLNGHPFIKQAWRNGQRVL</sequence>
<keyword evidence="3" id="KW-1185">Reference proteome</keyword>
<dbReference type="InterPro" id="IPR011059">
    <property type="entry name" value="Metal-dep_hydrolase_composite"/>
</dbReference>
<evidence type="ECO:0000259" key="1">
    <source>
        <dbReference type="Pfam" id="PF01979"/>
    </source>
</evidence>
<gene>
    <name evidence="2" type="primary">phnM_1</name>
    <name evidence="2" type="ORF">LAL4801_01242</name>
</gene>
<reference evidence="3" key="1">
    <citation type="submission" date="2015-07" db="EMBL/GenBank/DDBJ databases">
        <authorList>
            <person name="Rodrigo-Torres Lidia"/>
            <person name="Arahal R.David."/>
        </authorList>
    </citation>
    <scope>NUCLEOTIDE SEQUENCE [LARGE SCALE GENOMIC DNA]</scope>
    <source>
        <strain evidence="3">CECT 4801</strain>
    </source>
</reference>
<dbReference type="GO" id="GO:0019700">
    <property type="term" value="P:organic phosphonate catabolic process"/>
    <property type="evidence" value="ECO:0007669"/>
    <property type="project" value="InterPro"/>
</dbReference>
<dbReference type="EC" id="3.6.1.63" evidence="2"/>
<dbReference type="InterPro" id="IPR051781">
    <property type="entry name" value="Metallo-dep_Hydrolase"/>
</dbReference>
<dbReference type="STRING" id="187304.B0E33_23990"/>
<keyword evidence="2" id="KW-0378">Hydrolase</keyword>
<organism evidence="2 3">
    <name type="scientific">Roseibium aggregatum</name>
    <dbReference type="NCBI Taxonomy" id="187304"/>
    <lineage>
        <taxon>Bacteria</taxon>
        <taxon>Pseudomonadati</taxon>
        <taxon>Pseudomonadota</taxon>
        <taxon>Alphaproteobacteria</taxon>
        <taxon>Hyphomicrobiales</taxon>
        <taxon>Stappiaceae</taxon>
        <taxon>Roseibium</taxon>
    </lineage>
</organism>
<feature type="domain" description="Amidohydrolase-related" evidence="1">
    <location>
        <begin position="59"/>
        <end position="371"/>
    </location>
</feature>
<dbReference type="AlphaFoldDB" id="A0A0M6Y0N7"/>
<dbReference type="OrthoDB" id="9785413at2"/>
<protein>
    <submittedName>
        <fullName evidence="2">Alpha-D-ribose 1-methylphosphonate 5-triphosphate diphosphatase</fullName>
        <ecNumber evidence="2">3.6.1.63</ecNumber>
    </submittedName>
</protein>
<name>A0A0M6Y0N7_9HYPH</name>
<dbReference type="GO" id="GO:0016810">
    <property type="term" value="F:hydrolase activity, acting on carbon-nitrogen (but not peptide) bonds"/>
    <property type="evidence" value="ECO:0007669"/>
    <property type="project" value="InterPro"/>
</dbReference>
<dbReference type="PANTHER" id="PTHR43135:SF3">
    <property type="entry name" value="ALPHA-D-RIBOSE 1-METHYLPHOSPHONATE 5-TRIPHOSPHATE DIPHOSPHATASE"/>
    <property type="match status" value="1"/>
</dbReference>
<dbReference type="EMBL" id="CXST01000001">
    <property type="protein sequence ID" value="CTQ42806.1"/>
    <property type="molecule type" value="Genomic_DNA"/>
</dbReference>
<dbReference type="Pfam" id="PF01979">
    <property type="entry name" value="Amidohydro_1"/>
    <property type="match status" value="1"/>
</dbReference>
<dbReference type="PIRSF" id="PIRSF038971">
    <property type="entry name" value="PhnM"/>
    <property type="match status" value="1"/>
</dbReference>
<dbReference type="RefSeq" id="WP_055654867.1">
    <property type="nucleotide sequence ID" value="NZ_CXST01000001.1"/>
</dbReference>
<dbReference type="NCBIfam" id="TIGR02318">
    <property type="entry name" value="phosphono_phnM"/>
    <property type="match status" value="1"/>
</dbReference>
<evidence type="ECO:0000313" key="2">
    <source>
        <dbReference type="EMBL" id="CTQ42806.1"/>
    </source>
</evidence>
<evidence type="ECO:0000313" key="3">
    <source>
        <dbReference type="Proteomes" id="UP000048926"/>
    </source>
</evidence>
<dbReference type="Proteomes" id="UP000048926">
    <property type="component" value="Unassembled WGS sequence"/>
</dbReference>
<dbReference type="Gene3D" id="2.30.40.10">
    <property type="entry name" value="Urease, subunit C, domain 1"/>
    <property type="match status" value="1"/>
</dbReference>
<dbReference type="InterPro" id="IPR032466">
    <property type="entry name" value="Metal_Hydrolase"/>
</dbReference>
<dbReference type="InterPro" id="IPR006680">
    <property type="entry name" value="Amidohydro-rel"/>
</dbReference>
<dbReference type="NCBIfam" id="NF011990">
    <property type="entry name" value="PRK15446.2-6"/>
    <property type="match status" value="1"/>
</dbReference>
<accession>A0A0M6Y0N7</accession>
<dbReference type="SUPFAM" id="SSF51338">
    <property type="entry name" value="Composite domain of metallo-dependent hydrolases"/>
    <property type="match status" value="1"/>
</dbReference>
<dbReference type="Gene3D" id="3.20.20.140">
    <property type="entry name" value="Metal-dependent hydrolases"/>
    <property type="match status" value="1"/>
</dbReference>
<dbReference type="NCBIfam" id="NF011984">
    <property type="entry name" value="PRK15446.1-5"/>
    <property type="match status" value="1"/>
</dbReference>
<dbReference type="InterPro" id="IPR012696">
    <property type="entry name" value="PhnM"/>
</dbReference>
<dbReference type="SUPFAM" id="SSF51556">
    <property type="entry name" value="Metallo-dependent hydrolases"/>
    <property type="match status" value="1"/>
</dbReference>